<keyword evidence="10" id="KW-1185">Reference proteome</keyword>
<gene>
    <name evidence="9" type="primary">phrB</name>
    <name evidence="9" type="ORF">VSX58_05800</name>
</gene>
<proteinExistence type="inferred from homology"/>
<evidence type="ECO:0000256" key="7">
    <source>
        <dbReference type="RuleBase" id="RU004182"/>
    </source>
</evidence>
<dbReference type="PRINTS" id="PR00147">
    <property type="entry name" value="DNAPHOTLYASE"/>
</dbReference>
<protein>
    <submittedName>
        <fullName evidence="9">Deoxyribodipyrimidine photo-lyase</fullName>
        <ecNumber evidence="9">4.1.99.3</ecNumber>
    </submittedName>
</protein>
<dbReference type="InterPro" id="IPR002081">
    <property type="entry name" value="Cryptochrome/DNA_photolyase_1"/>
</dbReference>
<dbReference type="Proteomes" id="UP001309705">
    <property type="component" value="Unassembled WGS sequence"/>
</dbReference>
<dbReference type="SUPFAM" id="SSF48173">
    <property type="entry name" value="Cryptochrome/photolyase FAD-binding domain"/>
    <property type="match status" value="1"/>
</dbReference>
<comment type="cofactor">
    <cofactor evidence="2">
        <name>FAD</name>
        <dbReference type="ChEBI" id="CHEBI:57692"/>
    </cofactor>
</comment>
<dbReference type="Gene3D" id="1.10.579.10">
    <property type="entry name" value="DNA Cyclobutane Dipyrimidine Photolyase, subunit A, domain 3"/>
    <property type="match status" value="1"/>
</dbReference>
<reference evidence="9 10" key="1">
    <citation type="journal article" date="2017" name="Int. J. Syst. Evol. Microbiol.">
        <title>Brenneria populi subsp. brevivirga subsp. nov. isolated from symptomatic bark of Populus x euramericana canker, and description of Brenneria populi subsp. populi subsp. nov.</title>
        <authorList>
            <person name="Zheng M.H."/>
            <person name="Piao C.G."/>
            <person name="Xue H."/>
            <person name="Guo M.W."/>
            <person name="Li Y."/>
        </authorList>
    </citation>
    <scope>NUCLEOTIDE SEQUENCE [LARGE SCALE GENOMIC DNA]</scope>
    <source>
        <strain evidence="9 10">D9-5</strain>
    </source>
</reference>
<keyword evidence="4 7" id="KW-0285">Flavoprotein</keyword>
<dbReference type="Pfam" id="PF00875">
    <property type="entry name" value="DNA_photolyase"/>
    <property type="match status" value="1"/>
</dbReference>
<dbReference type="RefSeq" id="WP_327617272.1">
    <property type="nucleotide sequence ID" value="NZ_JAYWTM010000004.1"/>
</dbReference>
<dbReference type="Gene3D" id="1.25.40.80">
    <property type="match status" value="1"/>
</dbReference>
<dbReference type="InterPro" id="IPR014729">
    <property type="entry name" value="Rossmann-like_a/b/a_fold"/>
</dbReference>
<dbReference type="PROSITE" id="PS51645">
    <property type="entry name" value="PHR_CRY_ALPHA_BETA"/>
    <property type="match status" value="1"/>
</dbReference>
<keyword evidence="6 7" id="KW-0157">Chromophore</keyword>
<dbReference type="InterPro" id="IPR005101">
    <property type="entry name" value="Cryptochr/Photolyase_FAD-bd"/>
</dbReference>
<dbReference type="InterPro" id="IPR018394">
    <property type="entry name" value="DNA_photolyase_1_CS_C"/>
</dbReference>
<dbReference type="EMBL" id="JAYWTM010000004">
    <property type="protein sequence ID" value="MEC5342126.1"/>
    <property type="molecule type" value="Genomic_DNA"/>
</dbReference>
<evidence type="ECO:0000256" key="5">
    <source>
        <dbReference type="ARBA" id="ARBA00022827"/>
    </source>
</evidence>
<evidence type="ECO:0000259" key="8">
    <source>
        <dbReference type="PROSITE" id="PS51645"/>
    </source>
</evidence>
<keyword evidence="9" id="KW-0456">Lyase</keyword>
<dbReference type="SUPFAM" id="SSF52425">
    <property type="entry name" value="Cryptochrome/photolyase, N-terminal domain"/>
    <property type="match status" value="1"/>
</dbReference>
<evidence type="ECO:0000256" key="3">
    <source>
        <dbReference type="ARBA" id="ARBA00005862"/>
    </source>
</evidence>
<dbReference type="Pfam" id="PF03441">
    <property type="entry name" value="FAD_binding_7"/>
    <property type="match status" value="1"/>
</dbReference>
<dbReference type="PANTHER" id="PTHR11455">
    <property type="entry name" value="CRYPTOCHROME"/>
    <property type="match status" value="1"/>
</dbReference>
<evidence type="ECO:0000256" key="4">
    <source>
        <dbReference type="ARBA" id="ARBA00022630"/>
    </source>
</evidence>
<dbReference type="EC" id="4.1.99.3" evidence="9"/>
<comment type="cofactor">
    <cofactor evidence="1">
        <name>(6R)-5,10-methylene-5,6,7,8-tetrahydrofolate</name>
        <dbReference type="ChEBI" id="CHEBI:15636"/>
    </cofactor>
</comment>
<dbReference type="NCBIfam" id="NF007955">
    <property type="entry name" value="PRK10674.1"/>
    <property type="match status" value="1"/>
</dbReference>
<evidence type="ECO:0000256" key="1">
    <source>
        <dbReference type="ARBA" id="ARBA00001932"/>
    </source>
</evidence>
<dbReference type="InterPro" id="IPR036134">
    <property type="entry name" value="Crypto/Photolyase_FAD-like_sf"/>
</dbReference>
<dbReference type="InterPro" id="IPR036155">
    <property type="entry name" value="Crypto/Photolyase_N_sf"/>
</dbReference>
<name>A0ABU6JP58_9GAMM</name>
<evidence type="ECO:0000256" key="6">
    <source>
        <dbReference type="ARBA" id="ARBA00022991"/>
    </source>
</evidence>
<keyword evidence="5 7" id="KW-0274">FAD</keyword>
<feature type="domain" description="Photolyase/cryptochrome alpha/beta" evidence="8">
    <location>
        <begin position="2"/>
        <end position="135"/>
    </location>
</feature>
<dbReference type="PROSITE" id="PS00691">
    <property type="entry name" value="DNA_PHOTOLYASES_1_2"/>
    <property type="match status" value="1"/>
</dbReference>
<dbReference type="GO" id="GO:0003904">
    <property type="term" value="F:deoxyribodipyrimidine photo-lyase activity"/>
    <property type="evidence" value="ECO:0007669"/>
    <property type="project" value="UniProtKB-EC"/>
</dbReference>
<evidence type="ECO:0000313" key="9">
    <source>
        <dbReference type="EMBL" id="MEC5342126.1"/>
    </source>
</evidence>
<comment type="similarity">
    <text evidence="7">Belongs to the DNA photolyase family.</text>
</comment>
<accession>A0ABU6JP58</accession>
<evidence type="ECO:0000313" key="10">
    <source>
        <dbReference type="Proteomes" id="UP001309705"/>
    </source>
</evidence>
<sequence>MTTNLVWLRNDLRTTDNLALHAACQDAQARVIALFIATPQQWRRHGMAPRQAAFLLENLELMRQALAEKGIALYYHECADFSAAARWLADFCRRQDVTRLFYNRQYEINERRRDELAESLLAESVECRGFDDGLLLPPGSVLTGEGNMYKVFTPFRQAFIKRLLETDTASVPAPRPRNGAAVDLTASLTPFSYPRLAVDREFPAGEAAALGRLRQFCREQAPDYARQRDLPALAGTSKLSPYLALGVLSPRQCFNRLRAECPALLEQRESGAFVWFNELVWREFYRHLLVFWPDLCKNQPFIAWTRQVQWRQAPEDLAAWQQGKTGYPIVDAAMRQMNQTGWMHNRLRMICASFLVKDLLIDWREGERYFISQLLDGDLAANNGGWQWAASTGTDAAPYFRIFNPTAQGERFDPQGAFIRRWLPELAAVPDKDIHQPHRWAERQAHSLDYPPPIVDHQQARGRTLAAFEAAKNFAAANDDQTEKS</sequence>
<organism evidence="9 10">
    <name type="scientific">Brenneria populi</name>
    <dbReference type="NCBI Taxonomy" id="1505588"/>
    <lineage>
        <taxon>Bacteria</taxon>
        <taxon>Pseudomonadati</taxon>
        <taxon>Pseudomonadota</taxon>
        <taxon>Gammaproteobacteria</taxon>
        <taxon>Enterobacterales</taxon>
        <taxon>Pectobacteriaceae</taxon>
        <taxon>Brenneria</taxon>
    </lineage>
</organism>
<dbReference type="Gene3D" id="3.40.50.620">
    <property type="entry name" value="HUPs"/>
    <property type="match status" value="1"/>
</dbReference>
<comment type="caution">
    <text evidence="9">The sequence shown here is derived from an EMBL/GenBank/DDBJ whole genome shotgun (WGS) entry which is preliminary data.</text>
</comment>
<dbReference type="PROSITE" id="PS00394">
    <property type="entry name" value="DNA_PHOTOLYASES_1_1"/>
    <property type="match status" value="1"/>
</dbReference>
<dbReference type="PANTHER" id="PTHR11455:SF9">
    <property type="entry name" value="CRYPTOCHROME CIRCADIAN CLOCK 5 ISOFORM X1"/>
    <property type="match status" value="1"/>
</dbReference>
<comment type="similarity">
    <text evidence="3">Belongs to the DNA photolyase class-1 family.</text>
</comment>
<evidence type="ECO:0000256" key="2">
    <source>
        <dbReference type="ARBA" id="ARBA00001974"/>
    </source>
</evidence>
<dbReference type="InterPro" id="IPR006050">
    <property type="entry name" value="DNA_photolyase_N"/>
</dbReference>